<gene>
    <name evidence="1" type="ORF">SAMN05661093_00284</name>
</gene>
<proteinExistence type="predicted"/>
<dbReference type="OrthoDB" id="3690809at2"/>
<dbReference type="Proteomes" id="UP000192674">
    <property type="component" value="Unassembled WGS sequence"/>
</dbReference>
<protein>
    <submittedName>
        <fullName evidence="1">Uncharacterized protein</fullName>
    </submittedName>
</protein>
<reference evidence="1 2" key="1">
    <citation type="submission" date="2017-04" db="EMBL/GenBank/DDBJ databases">
        <authorList>
            <person name="Afonso C.L."/>
            <person name="Miller P.J."/>
            <person name="Scott M.A."/>
            <person name="Spackman E."/>
            <person name="Goraichik I."/>
            <person name="Dimitrov K.M."/>
            <person name="Suarez D.L."/>
            <person name="Swayne D.E."/>
        </authorList>
    </citation>
    <scope>NUCLEOTIDE SEQUENCE [LARGE SCALE GENOMIC DNA]</scope>
    <source>
        <strain evidence="1 2">DSM 43828</strain>
    </source>
</reference>
<dbReference type="AlphaFoldDB" id="A0A1W1ZR38"/>
<name>A0A1W1ZR38_KIBAR</name>
<accession>A0A1W1ZR38</accession>
<evidence type="ECO:0000313" key="2">
    <source>
        <dbReference type="Proteomes" id="UP000192674"/>
    </source>
</evidence>
<sequence length="199" mass="21614">MVPVELSHTTSVRAIAFGATGNDTLLAAMRSRMPQGGIAEAHLRGRRTLPPASYRMLNGRILETALGFLNEDISAPFLAGLGKYRELATAAADTRANPQSETVVSLVDPYEINSTQQPYVALMVNDSEIARVTFEITLAFGMFATAVAVRRGAIESVDCEACSLKVTLKLVGWDPELITKEVHLRVRLPVNPPMRIPLP</sequence>
<keyword evidence="2" id="KW-1185">Reference proteome</keyword>
<evidence type="ECO:0000313" key="1">
    <source>
        <dbReference type="EMBL" id="SMC50889.1"/>
    </source>
</evidence>
<dbReference type="EMBL" id="FWXV01000001">
    <property type="protein sequence ID" value="SMC50889.1"/>
    <property type="molecule type" value="Genomic_DNA"/>
</dbReference>
<organism evidence="1 2">
    <name type="scientific">Kibdelosporangium aridum</name>
    <dbReference type="NCBI Taxonomy" id="2030"/>
    <lineage>
        <taxon>Bacteria</taxon>
        <taxon>Bacillati</taxon>
        <taxon>Actinomycetota</taxon>
        <taxon>Actinomycetes</taxon>
        <taxon>Pseudonocardiales</taxon>
        <taxon>Pseudonocardiaceae</taxon>
        <taxon>Kibdelosporangium</taxon>
    </lineage>
</organism>
<dbReference type="RefSeq" id="WP_084424230.1">
    <property type="nucleotide sequence ID" value="NZ_FWXV01000001.1"/>
</dbReference>